<evidence type="ECO:0000313" key="1">
    <source>
        <dbReference type="EMBL" id="SGZ54123.1"/>
    </source>
</evidence>
<protein>
    <submittedName>
        <fullName evidence="1">CIC11C00000003562</fullName>
    </submittedName>
</protein>
<sequence>MNLCLELLVCNAAATSSMKVFGSSNFASSSLMSFCKLSMFTGDSLAEEVCNSTVILLNGVSGFD</sequence>
<dbReference type="Proteomes" id="UP000182334">
    <property type="component" value="Chromosome IV"/>
</dbReference>
<dbReference type="EMBL" id="LT635759">
    <property type="protein sequence ID" value="SGZ54123.1"/>
    <property type="molecule type" value="Genomic_DNA"/>
</dbReference>
<keyword evidence="2" id="KW-1185">Reference proteome</keyword>
<evidence type="ECO:0000313" key="2">
    <source>
        <dbReference type="Proteomes" id="UP000182334"/>
    </source>
</evidence>
<organism evidence="1 2">
    <name type="scientific">Sungouiella intermedia</name>
    <dbReference type="NCBI Taxonomy" id="45354"/>
    <lineage>
        <taxon>Eukaryota</taxon>
        <taxon>Fungi</taxon>
        <taxon>Dikarya</taxon>
        <taxon>Ascomycota</taxon>
        <taxon>Saccharomycotina</taxon>
        <taxon>Pichiomycetes</taxon>
        <taxon>Metschnikowiaceae</taxon>
        <taxon>Sungouiella</taxon>
    </lineage>
</organism>
<proteinExistence type="predicted"/>
<name>A0A1L0BS98_9ASCO</name>
<accession>A0A1L0BS98</accession>
<reference evidence="1 2" key="1">
    <citation type="submission" date="2016-10" db="EMBL/GenBank/DDBJ databases">
        <authorList>
            <person name="de Groot N.N."/>
        </authorList>
    </citation>
    <scope>NUCLEOTIDE SEQUENCE [LARGE SCALE GENOMIC DNA]</scope>
    <source>
        <strain evidence="1 2">CBS 141442</strain>
    </source>
</reference>
<gene>
    <name evidence="1" type="ORF">SAMEA4029010_CIC11G00000003562</name>
</gene>
<dbReference type="AlphaFoldDB" id="A0A1L0BS98"/>